<name>A0A9W6AKE2_ASPTU</name>
<evidence type="ECO:0000313" key="1">
    <source>
        <dbReference type="EMBL" id="GLA81095.1"/>
    </source>
</evidence>
<dbReference type="EMBL" id="BRPE01000002">
    <property type="protein sequence ID" value="GLA81095.1"/>
    <property type="molecule type" value="Genomic_DNA"/>
</dbReference>
<sequence length="328" mass="36798">MKRVVSDAGPASIPFVVVPISEETFYVAIFNDAGPREITNLPLKESQGESESPVTPALQRDATYLFDHADLESISAELLGIIACSEQQDALGQESLGIDKARQLFTPFNIAKFIRAFFDNSFHTHYITPAAFSLNKASNLLVLTIVLLGAVYNNPYRSDDLATYSNITEHLVFEGPSFKKLLDGNRESLDFGDTLETLQAAMLVVILQSYKESPDSIRRIRLQRMPTIFTAIPLHTFMNDIRVFEPVERALDRWKIHWDSLYQGIEPGTAKRAGFIIHAAEFWCVAKALVKHPSAAWPEDSKDTLDTTQSFRRLVDRLMSDDDTAKVV</sequence>
<comment type="caution">
    <text evidence="1">The sequence shown here is derived from an EMBL/GenBank/DDBJ whole genome shotgun (WGS) entry which is preliminary data.</text>
</comment>
<proteinExistence type="predicted"/>
<dbReference type="AlphaFoldDB" id="A0A9W6AKE2"/>
<gene>
    <name evidence="1" type="ORF">AtubIFM56815_004728</name>
</gene>
<reference evidence="1" key="1">
    <citation type="submission" date="2022-07" db="EMBL/GenBank/DDBJ databases">
        <title>Taxonomy of Aspergillus series Nigri: significant species reduction supported by multi-species coalescent approaches.</title>
        <authorList>
            <person name="Bian C."/>
            <person name="Kusuya Y."/>
            <person name="Sklenar F."/>
            <person name="D'hooge E."/>
            <person name="Yaguchi T."/>
            <person name="Takahashi H."/>
            <person name="Hubka V."/>
        </authorList>
    </citation>
    <scope>NUCLEOTIDE SEQUENCE</scope>
    <source>
        <strain evidence="1">IFM 56815</strain>
    </source>
</reference>
<dbReference type="Proteomes" id="UP001144157">
    <property type="component" value="Unassembled WGS sequence"/>
</dbReference>
<accession>A0A9W6AKE2</accession>
<evidence type="ECO:0000313" key="2">
    <source>
        <dbReference type="Proteomes" id="UP001144157"/>
    </source>
</evidence>
<protein>
    <recommendedName>
        <fullName evidence="3">Transcription factor domain-containing protein</fullName>
    </recommendedName>
</protein>
<evidence type="ECO:0008006" key="3">
    <source>
        <dbReference type="Google" id="ProtNLM"/>
    </source>
</evidence>
<organism evidence="1 2">
    <name type="scientific">Aspergillus tubingensis</name>
    <dbReference type="NCBI Taxonomy" id="5068"/>
    <lineage>
        <taxon>Eukaryota</taxon>
        <taxon>Fungi</taxon>
        <taxon>Dikarya</taxon>
        <taxon>Ascomycota</taxon>
        <taxon>Pezizomycotina</taxon>
        <taxon>Eurotiomycetes</taxon>
        <taxon>Eurotiomycetidae</taxon>
        <taxon>Eurotiales</taxon>
        <taxon>Aspergillaceae</taxon>
        <taxon>Aspergillus</taxon>
        <taxon>Aspergillus subgen. Circumdati</taxon>
    </lineage>
</organism>